<dbReference type="InterPro" id="IPR013196">
    <property type="entry name" value="HTH_11"/>
</dbReference>
<dbReference type="InterPro" id="IPR036388">
    <property type="entry name" value="WH-like_DNA-bd_sf"/>
</dbReference>
<dbReference type="SUPFAM" id="SSF46785">
    <property type="entry name" value="Winged helix' DNA-binding domain"/>
    <property type="match status" value="1"/>
</dbReference>
<dbReference type="RefSeq" id="WP_048422458.1">
    <property type="nucleotide sequence ID" value="NZ_CALTXN010000030.1"/>
</dbReference>
<reference evidence="3 4" key="1">
    <citation type="journal article" date="2015" name="Genome Biol. Evol.">
        <title>Characterization of Three Mycobacterium spp. with Potential Use in Bioremediation by Genome Sequencing and Comparative Genomics.</title>
        <authorList>
            <person name="Das S."/>
            <person name="Pettersson B.M."/>
            <person name="Behra P.R."/>
            <person name="Ramesh M."/>
            <person name="Dasgupta S."/>
            <person name="Bhattacharya A."/>
            <person name="Kirsebom L.A."/>
        </authorList>
    </citation>
    <scope>NUCLEOTIDE SEQUENCE [LARGE SCALE GENOMIC DNA]</scope>
    <source>
        <strain evidence="3 4">DSM 44075</strain>
    </source>
</reference>
<dbReference type="Gene3D" id="1.10.10.10">
    <property type="entry name" value="Winged helix-like DNA-binding domain superfamily/Winged helix DNA-binding domain"/>
    <property type="match status" value="1"/>
</dbReference>
<protein>
    <submittedName>
        <fullName evidence="3">HTH domain protein</fullName>
    </submittedName>
</protein>
<dbReference type="Pfam" id="PF13280">
    <property type="entry name" value="WYL"/>
    <property type="match status" value="1"/>
</dbReference>
<sequence length="230" mass="25607">MRRAERLYALVDLLRGSRRPISAARLADEFEVSKRTIERDIQSLQLAGVPIYADRGVAGGYSILREHSLPPLNLTVTESLAVLAGLALLETSPYAAAARRARAKVLAISREDQLAPVDEALATMFVIDSGPPTEAAIALVPEAIAARRVVRLEYIADDGETHTRRDVEAMGLLRGGDSWLFVGWCRLRHGIRGFHLDRIRHLQITDENFPERDPAVLEADLSRWRTRRLG</sequence>
<feature type="domain" description="WYL" evidence="2">
    <location>
        <begin position="137"/>
        <end position="204"/>
    </location>
</feature>
<dbReference type="InterPro" id="IPR051534">
    <property type="entry name" value="CBASS_pafABC_assoc_protein"/>
</dbReference>
<evidence type="ECO:0000259" key="1">
    <source>
        <dbReference type="Pfam" id="PF08279"/>
    </source>
</evidence>
<name>A0A0J6WE81_9MYCO</name>
<gene>
    <name evidence="3" type="ORF">MOBUDSM44075_01186</name>
</gene>
<dbReference type="EMBL" id="JYNU01000006">
    <property type="protein sequence ID" value="KMO80052.1"/>
    <property type="molecule type" value="Genomic_DNA"/>
</dbReference>
<comment type="caution">
    <text evidence="3">The sequence shown here is derived from an EMBL/GenBank/DDBJ whole genome shotgun (WGS) entry which is preliminary data.</text>
</comment>
<dbReference type="InterPro" id="IPR036390">
    <property type="entry name" value="WH_DNA-bd_sf"/>
</dbReference>
<proteinExistence type="predicted"/>
<feature type="domain" description="Helix-turn-helix type 11" evidence="1">
    <location>
        <begin position="6"/>
        <end position="61"/>
    </location>
</feature>
<dbReference type="PROSITE" id="PS52050">
    <property type="entry name" value="WYL"/>
    <property type="match status" value="1"/>
</dbReference>
<dbReference type="PANTHER" id="PTHR34580:SF1">
    <property type="entry name" value="PROTEIN PAFC"/>
    <property type="match status" value="1"/>
</dbReference>
<dbReference type="PATRIC" id="fig|1807.14.peg.1192"/>
<dbReference type="Proteomes" id="UP000036313">
    <property type="component" value="Unassembled WGS sequence"/>
</dbReference>
<organism evidence="3 4">
    <name type="scientific">Mycolicibacterium obuense</name>
    <dbReference type="NCBI Taxonomy" id="1807"/>
    <lineage>
        <taxon>Bacteria</taxon>
        <taxon>Bacillati</taxon>
        <taxon>Actinomycetota</taxon>
        <taxon>Actinomycetes</taxon>
        <taxon>Mycobacteriales</taxon>
        <taxon>Mycobacteriaceae</taxon>
        <taxon>Mycolicibacterium</taxon>
    </lineage>
</organism>
<evidence type="ECO:0000313" key="3">
    <source>
        <dbReference type="EMBL" id="KMO80052.1"/>
    </source>
</evidence>
<accession>A0A0J6WE81</accession>
<dbReference type="PANTHER" id="PTHR34580">
    <property type="match status" value="1"/>
</dbReference>
<evidence type="ECO:0000313" key="4">
    <source>
        <dbReference type="Proteomes" id="UP000036313"/>
    </source>
</evidence>
<dbReference type="Pfam" id="PF08279">
    <property type="entry name" value="HTH_11"/>
    <property type="match status" value="1"/>
</dbReference>
<evidence type="ECO:0000259" key="2">
    <source>
        <dbReference type="Pfam" id="PF13280"/>
    </source>
</evidence>
<dbReference type="AlphaFoldDB" id="A0A0J6WE81"/>
<dbReference type="InterPro" id="IPR026881">
    <property type="entry name" value="WYL_dom"/>
</dbReference>